<evidence type="ECO:0000256" key="1">
    <source>
        <dbReference type="SAM" id="MobiDB-lite"/>
    </source>
</evidence>
<accession>A0A146LWM0</accession>
<organism evidence="2">
    <name type="scientific">Lygus hesperus</name>
    <name type="common">Western plant bug</name>
    <dbReference type="NCBI Taxonomy" id="30085"/>
    <lineage>
        <taxon>Eukaryota</taxon>
        <taxon>Metazoa</taxon>
        <taxon>Ecdysozoa</taxon>
        <taxon>Arthropoda</taxon>
        <taxon>Hexapoda</taxon>
        <taxon>Insecta</taxon>
        <taxon>Pterygota</taxon>
        <taxon>Neoptera</taxon>
        <taxon>Paraneoptera</taxon>
        <taxon>Hemiptera</taxon>
        <taxon>Heteroptera</taxon>
        <taxon>Panheteroptera</taxon>
        <taxon>Cimicomorpha</taxon>
        <taxon>Miridae</taxon>
        <taxon>Mirini</taxon>
        <taxon>Lygus</taxon>
    </lineage>
</organism>
<gene>
    <name evidence="2" type="ORF">g.17408</name>
</gene>
<name>A0A146LWM0_LYGHE</name>
<reference evidence="2" key="1">
    <citation type="journal article" date="2016" name="Gigascience">
        <title>De novo construction of an expanded transcriptome assembly for the western tarnished plant bug, Lygus hesperus.</title>
        <authorList>
            <person name="Tassone E.E."/>
            <person name="Geib S.M."/>
            <person name="Hall B."/>
            <person name="Fabrick J.A."/>
            <person name="Brent C.S."/>
            <person name="Hull J.J."/>
        </authorList>
    </citation>
    <scope>NUCLEOTIDE SEQUENCE</scope>
</reference>
<protein>
    <submittedName>
        <fullName evidence="2">Uncharacterized protein</fullName>
    </submittedName>
</protein>
<dbReference type="EMBL" id="GDHC01006596">
    <property type="protein sequence ID" value="JAQ12033.1"/>
    <property type="molecule type" value="Transcribed_RNA"/>
</dbReference>
<feature type="region of interest" description="Disordered" evidence="1">
    <location>
        <begin position="1"/>
        <end position="22"/>
    </location>
</feature>
<sequence length="147" mass="16635">MRAHHDSLVNTNHRGLPSGTGPTSKQHNFAILNFTTIITTTTTTTSVIIIVTRDSIVVAVIVVRALYVRCTTAYAAFCRYTSTCQLKLFKQKSGNLQCCTGGTQRALVRGDGWNLTRHLLQYTRQRKLTLRQWHKKAMPYRVVKCHT</sequence>
<dbReference type="AlphaFoldDB" id="A0A146LWM0"/>
<proteinExistence type="predicted"/>
<evidence type="ECO:0000313" key="2">
    <source>
        <dbReference type="EMBL" id="JAQ12033.1"/>
    </source>
</evidence>